<sequence>MVGREKKQCFEVDTDSGPEWMVTAVRRTPSKVDREKVLSKRGGEGEGGPQLKVFDQEERTRVTKNLIHIFCLTARPAQLSHDRYADQLNCDQPARTVNVIGGQTGWNNLRNPKNLRPLECLRALQSSMKAKSRITSRRSTKCSSFVDRLLLRETTQPNPSPFASTVCHLHRPSSVLTLGRSATRSTPAVRWLEVCFGSSNLQGAAGRASLCNGEETTHVHSNPSSSKL</sequence>
<gene>
    <name evidence="1" type="ORF">CROQUDRAFT_101955</name>
</gene>
<dbReference type="EMBL" id="MU167709">
    <property type="protein sequence ID" value="KAG0139207.1"/>
    <property type="molecule type" value="Genomic_DNA"/>
</dbReference>
<reference evidence="1" key="1">
    <citation type="submission" date="2013-11" db="EMBL/GenBank/DDBJ databases">
        <title>Genome sequence of the fusiform rust pathogen reveals effectors for host alternation and coevolution with pine.</title>
        <authorList>
            <consortium name="DOE Joint Genome Institute"/>
            <person name="Smith K."/>
            <person name="Pendleton A."/>
            <person name="Kubisiak T."/>
            <person name="Anderson C."/>
            <person name="Salamov A."/>
            <person name="Aerts A."/>
            <person name="Riley R."/>
            <person name="Clum A."/>
            <person name="Lindquist E."/>
            <person name="Ence D."/>
            <person name="Campbell M."/>
            <person name="Kronenberg Z."/>
            <person name="Feau N."/>
            <person name="Dhillon B."/>
            <person name="Hamelin R."/>
            <person name="Burleigh J."/>
            <person name="Smith J."/>
            <person name="Yandell M."/>
            <person name="Nelson C."/>
            <person name="Grigoriev I."/>
            <person name="Davis J."/>
        </authorList>
    </citation>
    <scope>NUCLEOTIDE SEQUENCE</scope>
    <source>
        <strain evidence="1">G11</strain>
    </source>
</reference>
<protein>
    <submittedName>
        <fullName evidence="1">Uncharacterized protein</fullName>
    </submittedName>
</protein>
<evidence type="ECO:0000313" key="2">
    <source>
        <dbReference type="Proteomes" id="UP000886653"/>
    </source>
</evidence>
<organism evidence="1 2">
    <name type="scientific">Cronartium quercuum f. sp. fusiforme G11</name>
    <dbReference type="NCBI Taxonomy" id="708437"/>
    <lineage>
        <taxon>Eukaryota</taxon>
        <taxon>Fungi</taxon>
        <taxon>Dikarya</taxon>
        <taxon>Basidiomycota</taxon>
        <taxon>Pucciniomycotina</taxon>
        <taxon>Pucciniomycetes</taxon>
        <taxon>Pucciniales</taxon>
        <taxon>Coleosporiaceae</taxon>
        <taxon>Cronartium</taxon>
    </lineage>
</organism>
<proteinExistence type="predicted"/>
<evidence type="ECO:0000313" key="1">
    <source>
        <dbReference type="EMBL" id="KAG0139207.1"/>
    </source>
</evidence>
<keyword evidence="2" id="KW-1185">Reference proteome</keyword>
<dbReference type="Proteomes" id="UP000886653">
    <property type="component" value="Unassembled WGS sequence"/>
</dbReference>
<name>A0A9P6T4Y1_9BASI</name>
<dbReference type="AlphaFoldDB" id="A0A9P6T4Y1"/>
<comment type="caution">
    <text evidence="1">The sequence shown here is derived from an EMBL/GenBank/DDBJ whole genome shotgun (WGS) entry which is preliminary data.</text>
</comment>
<accession>A0A9P6T4Y1</accession>